<dbReference type="NCBIfam" id="TIGR04183">
    <property type="entry name" value="Por_Secre_tail"/>
    <property type="match status" value="1"/>
</dbReference>
<dbReference type="EMBL" id="JAVTTO010000002">
    <property type="protein sequence ID" value="MDT7831567.1"/>
    <property type="molecule type" value="Genomic_DNA"/>
</dbReference>
<feature type="domain" description="PA14" evidence="4">
    <location>
        <begin position="479"/>
        <end position="622"/>
    </location>
</feature>
<evidence type="ECO:0000313" key="6">
    <source>
        <dbReference type="Proteomes" id="UP001257277"/>
    </source>
</evidence>
<dbReference type="PROSITE" id="PS51820">
    <property type="entry name" value="PA14"/>
    <property type="match status" value="2"/>
</dbReference>
<accession>A0ABU3LER3</accession>
<dbReference type="Proteomes" id="UP001257277">
    <property type="component" value="Unassembled WGS sequence"/>
</dbReference>
<dbReference type="PANTHER" id="PTHR10199:SF119">
    <property type="entry name" value="RE20510P"/>
    <property type="match status" value="1"/>
</dbReference>
<feature type="compositionally biased region" description="Acidic residues" evidence="2">
    <location>
        <begin position="1775"/>
        <end position="1784"/>
    </location>
</feature>
<feature type="domain" description="PA14" evidence="4">
    <location>
        <begin position="817"/>
        <end position="961"/>
    </location>
</feature>
<dbReference type="Gene3D" id="4.10.1080.10">
    <property type="entry name" value="TSP type-3 repeat"/>
    <property type="match status" value="1"/>
</dbReference>
<feature type="chain" id="PRO_5046590926" evidence="3">
    <location>
        <begin position="30"/>
        <end position="3006"/>
    </location>
</feature>
<name>A0ABU3LER3_9FLAO</name>
<dbReference type="Pfam" id="PF18962">
    <property type="entry name" value="Por_Secre_tail"/>
    <property type="match status" value="1"/>
</dbReference>
<dbReference type="RefSeq" id="WP_349240827.1">
    <property type="nucleotide sequence ID" value="NZ_JAVTTO010000002.1"/>
</dbReference>
<proteinExistence type="predicted"/>
<feature type="compositionally biased region" description="Acidic residues" evidence="2">
    <location>
        <begin position="1746"/>
        <end position="1765"/>
    </location>
</feature>
<evidence type="ECO:0000256" key="1">
    <source>
        <dbReference type="ARBA" id="ARBA00022729"/>
    </source>
</evidence>
<sequence length="3006" mass="320000">MGKKTTRTRIFTCLILMVFIAVNSNKLSAQETIPSTGSEATTCGNCAPTGWLDNGGTPDISNRDSAGGQGSLGGGDTWVNAPLALPPTGDLTWITMRDIGDYNASPVESVRTTMGGLVSGNVYILNMYINTSISNGDGGDYYSGQYIDRFLYQIYKDGDTPVDQTIIVTSDAHDKWTKVSVIFIGDPNGSGEMNLALSPDDNAVTSGDDQNFESINIAVELNDLSKLDTDGDGVPDKDDIDDDNDGILDTVEATLSGTAYAPIGDEDGDGLPNYLDVFDNNLAGGDSSNTSYVDANSDGIPDVFDFDNDGIPNHLDLDSDNDGIPDNIEAQTTAGYIAPAADNAATYTTNNGLNSAYVGQAFISSPTNTDGTDEADYRDLNSDNDATSDTTEANLILNGTVGDNGLDNSYDNGDDYTDVNGVFDNTQTDNFPDTGPGSDVNWRDSGIDGTLDTDGDGVPNDVDIDDDNDGILDVDEQSVCAGTLSYEFYDANYAPSVDNIPTTGALATGVVSAFDVDALYLLHTPADEETFGIRYTGYINIETSETYTFYTNSDDGSKLFINGIQVVDNDGDHGPQERSGTIPLTPGAYPITVLFYENGGGESLSVEYSSPLITRTTLPFTPLFCTIDEQRDTDGDGIPNHLDLDSDGDGIPDNIEAQSTTGYTAPSGAVGAGFTDFDGDGLDDNYDPVVVGGTAGGAITLIDTDGDGTDDYLDTDSDDDGADDRVEANSSLTGFVGINGLDSSRDNGDNYTDVNGTFDTTQTDNFPDADGDVNSGGNVDYRDADSVFIDNDNDGVPDETDLDDDNDGILDSVETAVCVNGLTYQFFNSTPSGDTVANIPTTGADFTGTATDFDVNGLANTLTGDTETYSIRYNGTININTAETYTFYINSDDGSRLYIDGQQVVDYDGLHGASGHQSGSVALAIGVHSIEILFFENTGGDSLDVEYSSTSVTRQDLPFSVLSAVCDSDNDGIPDYKDLDSDNDGIPDNIEAQPTAGYDVPDGVYDANGVDTAYTGGITPQDTDIDLTPDYLDTDSDDDGVLDNTEAGVTLTGVYGNNGLDNAYDNGDSYVDVNGSFDNSQTDNFPDADGDVFNGGDVDYRDDTFTVDTDGDSVNDEVDLDDDNDGILDSVEMGTCTPGASTLDWDSQFSINDDPTDSPANAFTIDHVGFTITRTSNVSSGSTYQINSNTATGAYNLLQLATQNAVSRQILNFDTPIYGMSFTLADIDQDTGTATDNIQIIITKQDGTSYSLVAGVDYTVPAGITDLTNNTFQGNNGNDGSNLTINAIPEFITQIQIVYSNTGTGSLTGTQVVALGDLSFCTPLDTDGDGVFDFRDLDADNDGIPDNIEAQTTGGYIPPTGNYNVFGIDLAYGSGLTAVNTDEFATVGADTIPDYLDPDSDGDGTNDVLEALDTPLANDGTMVTGTVGTNGLIDDVETGDTDQGYTDINGEYVDPETDGLLSDIDNDVNIGGDLEYRDIVVGVDTDGDGIANTADIDDDGDGIPDTVELANFASTCNITYEFIGTIDGDRDRGAPDDLNKDFVFGDNYTFRVTFDSAMAVITETTIGDQSVARNGTVTVDGTVKNISTSAGSFQTVRHTSASATVHDILIVGPDMSVTTISIYDSNSNLIARFDFGTSTSTVVSGYIGVDSSLSQTMTTYTCYPTSADSDGDGVNNNLDIDADNDGIPDNVEAQTTSGYVAPTAVDTDGDGLADVYDPDCTGANCSGVTGVDLSTPNDHDGTGEPDYLDTDSDDDGTPDIQENGDSDNTLSGTDTDGDGLDDNFEGSNNDDGYDVNDEINTPSTDLPDEDSDLGAGGDVDFRDDTSDPVTPGVAGNTLWLRADLDVTGTTNVTLWEDQTSSLDFTGSGSPDATANLLNFNPTITFVSADLDHFTHTGNLNPRTMYIVYNDTSTASWITPFTNNDGDGIGHGHTDDTQIYNGTFTPAAVRDGSEYVSGLAADFLTIARPDNFEMHSRVFTSNISNASHIYSVGRDRTQARYLDGSIAEVMLFSDAHSDAERQRIESYLAVKYGFTLDPTDASGSIIEGDYFLGDGTTKVWDYTSNSAYHNNVAGIGRDDVMALNQKQSSSVESGTLITMGLTAIETSNALNSSTFVTNKDFLIWGNNDGSVLVGDVTSSTLICAPETTMARTWKVIENGAVGTVEVGVVQATIDAALVTANTIKVFKVADDASFTTNVEYIPLSTTQTINGVVNYVFDYDFNGTKYFTFSEINGIFWNGDSNAWSGGNSSGVTNGPSTNSQDRDKVMIIDAETSLTNAVLAESVEVECVWVKENSKLVIPTDAYLEFDEDFILDGEIRLVGDAQLVQTHTGLSNVQGTGKIYKDQQALVPNVYRYHYWSSPVRETGLDSYRVGQVLYDGNIPTSETSTLTPITWTTGYDGAPGTAGVTPITLSKYWIYTNLNDPGDGSAWVQQEDTGVIQRGQGFSMKSTGVVGQNLTFAGTPNDGSLVFNFTGAGETSLLGNPYPSALDITDFINANISSIDGTLYFWEHTGEDAASAGSEGHNQAGYQGGYSQRNISMGVAANGVAAIESETYDWENNTTQNAASVTQVVTEAASSTDVTVTYTVSSGVANLNTSYGDANGTTGNVLNNTAGLSVYTVDLSFDEKIDISSIYIVNDNPSAGDVLFTFNANNQGTSNNAERTITLNNDTGNTVSLNWNDIDSFIISGPSATSINLIIDDINWSLGGDISLGQGTYHAPSRYMAVGQGFFASSSATGGTVRFENSMRNYRSSSASSEATFFFRNGNNSRTAEEDEEDLLPIIKLGLGYYNENDYSLHRQIGISFRAANSFGFENGYDSEMFDVGGTDMYWEFDQIPDKKYVIAGVQGISEDLAVPLTIEINTDKTTVIRVDEQYNINVPFYLEDRVTGVFHDLSDGVQLDLPNGTYKDRFFLSFSNTALSTDENDILNKDVHLFVDQNTNEIVIKNFTNLNIEKVELYDILGQKIKTWKSLDSSPENRLKTTSLSAGVYIVNVISEKGKSSKKIVFD</sequence>
<evidence type="ECO:0000256" key="3">
    <source>
        <dbReference type="SAM" id="SignalP"/>
    </source>
</evidence>
<dbReference type="InterPro" id="IPR028974">
    <property type="entry name" value="TSP_type-3_rpt"/>
</dbReference>
<dbReference type="Gene3D" id="3.90.182.10">
    <property type="entry name" value="Toxin - Anthrax Protective Antigen,domain 1"/>
    <property type="match status" value="2"/>
</dbReference>
<feature type="signal peptide" evidence="3">
    <location>
        <begin position="1"/>
        <end position="29"/>
    </location>
</feature>
<dbReference type="Pfam" id="PF26628">
    <property type="entry name" value="DUF8202"/>
    <property type="match status" value="1"/>
</dbReference>
<feature type="compositionally biased region" description="Polar residues" evidence="2">
    <location>
        <begin position="383"/>
        <end position="393"/>
    </location>
</feature>
<dbReference type="InterPro" id="IPR026444">
    <property type="entry name" value="Secre_tail"/>
</dbReference>
<dbReference type="PANTHER" id="PTHR10199">
    <property type="entry name" value="THROMBOSPONDIN"/>
    <property type="match status" value="1"/>
</dbReference>
<dbReference type="InterPro" id="IPR037524">
    <property type="entry name" value="PA14/GLEYA"/>
</dbReference>
<gene>
    <name evidence="5" type="ORF">RQM59_04205</name>
</gene>
<protein>
    <submittedName>
        <fullName evidence="5">PA14 domain-containing protein</fullName>
    </submittedName>
</protein>
<evidence type="ECO:0000259" key="4">
    <source>
        <dbReference type="PROSITE" id="PS51820"/>
    </source>
</evidence>
<dbReference type="SUPFAM" id="SSF56988">
    <property type="entry name" value="Anthrax protective antigen"/>
    <property type="match status" value="2"/>
</dbReference>
<feature type="region of interest" description="Disordered" evidence="2">
    <location>
        <begin position="759"/>
        <end position="778"/>
    </location>
</feature>
<dbReference type="Pfam" id="PF07691">
    <property type="entry name" value="PA14"/>
    <property type="match status" value="2"/>
</dbReference>
<comment type="caution">
    <text evidence="5">The sequence shown here is derived from an EMBL/GenBank/DDBJ whole genome shotgun (WGS) entry which is preliminary data.</text>
</comment>
<dbReference type="SUPFAM" id="SSF103647">
    <property type="entry name" value="TSP type-3 repeat"/>
    <property type="match status" value="3"/>
</dbReference>
<dbReference type="SMART" id="SM00758">
    <property type="entry name" value="PA14"/>
    <property type="match status" value="2"/>
</dbReference>
<feature type="compositionally biased region" description="Acidic residues" evidence="2">
    <location>
        <begin position="705"/>
        <end position="722"/>
    </location>
</feature>
<evidence type="ECO:0000256" key="2">
    <source>
        <dbReference type="SAM" id="MobiDB-lite"/>
    </source>
</evidence>
<feature type="region of interest" description="Disordered" evidence="2">
    <location>
        <begin position="705"/>
        <end position="724"/>
    </location>
</feature>
<evidence type="ECO:0000313" key="5">
    <source>
        <dbReference type="EMBL" id="MDT7831567.1"/>
    </source>
</evidence>
<reference evidence="5 6" key="1">
    <citation type="submission" date="2023-09" db="EMBL/GenBank/DDBJ databases">
        <title>Novel taxa isolated from Blanes Bay.</title>
        <authorList>
            <person name="Rey-Velasco X."/>
            <person name="Lucena T."/>
        </authorList>
    </citation>
    <scope>NUCLEOTIDE SEQUENCE [LARGE SCALE GENOMIC DNA]</scope>
    <source>
        <strain evidence="5 6">S356</strain>
    </source>
</reference>
<keyword evidence="1 3" id="KW-0732">Signal</keyword>
<keyword evidence="6" id="KW-1185">Reference proteome</keyword>
<organism evidence="5 6">
    <name type="scientific">Asprobacillus argus</name>
    <dbReference type="NCBI Taxonomy" id="3076534"/>
    <lineage>
        <taxon>Bacteria</taxon>
        <taxon>Pseudomonadati</taxon>
        <taxon>Bacteroidota</taxon>
        <taxon>Flavobacteriia</taxon>
        <taxon>Flavobacteriales</taxon>
        <taxon>Flavobacteriaceae</taxon>
        <taxon>Asprobacillus</taxon>
    </lineage>
</organism>
<dbReference type="InterPro" id="IPR058515">
    <property type="entry name" value="DUF8202"/>
</dbReference>
<feature type="region of interest" description="Disordered" evidence="2">
    <location>
        <begin position="1729"/>
        <end position="1832"/>
    </location>
</feature>
<feature type="region of interest" description="Disordered" evidence="2">
    <location>
        <begin position="368"/>
        <end position="441"/>
    </location>
</feature>
<dbReference type="InterPro" id="IPR011658">
    <property type="entry name" value="PA14_dom"/>
</dbReference>